<reference evidence="2" key="1">
    <citation type="journal article" date="2015" name="PLoS Genet.">
        <title>Genome Sequence and Transcriptome Analyses of Chrysochromulina tobin: Metabolic Tools for Enhanced Algal Fitness in the Prominent Order Prymnesiales (Haptophyceae).</title>
        <authorList>
            <person name="Hovde B.T."/>
            <person name="Deodato C.R."/>
            <person name="Hunsperger H.M."/>
            <person name="Ryken S.A."/>
            <person name="Yost W."/>
            <person name="Jha R.K."/>
            <person name="Patterson J."/>
            <person name="Monnat R.J. Jr."/>
            <person name="Barlow S.B."/>
            <person name="Starkenburg S.R."/>
            <person name="Cattolico R.A."/>
        </authorList>
    </citation>
    <scope>NUCLEOTIDE SEQUENCE</scope>
    <source>
        <strain evidence="2">CCMP291</strain>
    </source>
</reference>
<proteinExistence type="predicted"/>
<keyword evidence="2" id="KW-1185">Reference proteome</keyword>
<dbReference type="EMBL" id="JWZX01002338">
    <property type="protein sequence ID" value="KOO29885.1"/>
    <property type="molecule type" value="Genomic_DNA"/>
</dbReference>
<gene>
    <name evidence="1" type="ORF">Ctob_015201</name>
</gene>
<comment type="caution">
    <text evidence="1">The sequence shown here is derived from an EMBL/GenBank/DDBJ whole genome shotgun (WGS) entry which is preliminary data.</text>
</comment>
<name>A0A0M0JTM8_9EUKA</name>
<dbReference type="AlphaFoldDB" id="A0A0M0JTM8"/>
<evidence type="ECO:0000313" key="2">
    <source>
        <dbReference type="Proteomes" id="UP000037460"/>
    </source>
</evidence>
<evidence type="ECO:0000313" key="1">
    <source>
        <dbReference type="EMBL" id="KOO29885.1"/>
    </source>
</evidence>
<accession>A0A0M0JTM8</accession>
<sequence>MQPRRLLDEAGALTFGKADGRATDAVLACALLTGEPGLQTHLCVTAFGHYSVDAVRVLCAMLCTPGNCLRKLDLRGTCLCGTTLDAATGYTLEGIGVLCTAVAHTHSARENIELSENAIRADREEQAPSTLPLPLYKIGKTDVERLAALHPDVRLAVLRSLFYPALFREAAQRKGLVLPSLESFASMEAKSLIEY</sequence>
<organism evidence="1 2">
    <name type="scientific">Chrysochromulina tobinii</name>
    <dbReference type="NCBI Taxonomy" id="1460289"/>
    <lineage>
        <taxon>Eukaryota</taxon>
        <taxon>Haptista</taxon>
        <taxon>Haptophyta</taxon>
        <taxon>Prymnesiophyceae</taxon>
        <taxon>Prymnesiales</taxon>
        <taxon>Chrysochromulinaceae</taxon>
        <taxon>Chrysochromulina</taxon>
    </lineage>
</organism>
<protein>
    <submittedName>
        <fullName evidence="1">Uncharacterized protein</fullName>
    </submittedName>
</protein>
<dbReference type="Proteomes" id="UP000037460">
    <property type="component" value="Unassembled WGS sequence"/>
</dbReference>